<protein>
    <submittedName>
        <fullName evidence="1">Uncharacterized protein</fullName>
    </submittedName>
</protein>
<dbReference type="OrthoDB" id="4362643at2759"/>
<feature type="non-terminal residue" evidence="1">
    <location>
        <position position="1"/>
    </location>
</feature>
<dbReference type="Proteomes" id="UP001154252">
    <property type="component" value="Unassembled WGS sequence"/>
</dbReference>
<evidence type="ECO:0000313" key="1">
    <source>
        <dbReference type="EMBL" id="CAG8885316.1"/>
    </source>
</evidence>
<accession>A0A9W4K1B9</accession>
<keyword evidence="2" id="KW-1185">Reference proteome</keyword>
<evidence type="ECO:0000313" key="2">
    <source>
        <dbReference type="Proteomes" id="UP001154252"/>
    </source>
</evidence>
<feature type="non-terminal residue" evidence="1">
    <location>
        <position position="80"/>
    </location>
</feature>
<dbReference type="AlphaFoldDB" id="A0A9W4K1B9"/>
<gene>
    <name evidence="1" type="ORF">PEGY_LOCUS432</name>
</gene>
<sequence length="80" mass="9084">ALRTIRTSLVVLAVNHSAKYAGVLLAPSPPELSTPHVERTNVFDLRALWHVRRFLLSRTQDLGRQSQVLHTPFHFDAKET</sequence>
<reference evidence="1" key="1">
    <citation type="submission" date="2021-07" db="EMBL/GenBank/DDBJ databases">
        <authorList>
            <person name="Branca A.L. A."/>
        </authorList>
    </citation>
    <scope>NUCLEOTIDE SEQUENCE</scope>
</reference>
<comment type="caution">
    <text evidence="1">The sequence shown here is derived from an EMBL/GenBank/DDBJ whole genome shotgun (WGS) entry which is preliminary data.</text>
</comment>
<proteinExistence type="predicted"/>
<name>A0A9W4K1B9_9EURO</name>
<organism evidence="1 2">
    <name type="scientific">Penicillium egyptiacum</name>
    <dbReference type="NCBI Taxonomy" id="1303716"/>
    <lineage>
        <taxon>Eukaryota</taxon>
        <taxon>Fungi</taxon>
        <taxon>Dikarya</taxon>
        <taxon>Ascomycota</taxon>
        <taxon>Pezizomycotina</taxon>
        <taxon>Eurotiomycetes</taxon>
        <taxon>Eurotiomycetidae</taxon>
        <taxon>Eurotiales</taxon>
        <taxon>Aspergillaceae</taxon>
        <taxon>Penicillium</taxon>
    </lineage>
</organism>
<dbReference type="EMBL" id="CAJVRC010000805">
    <property type="protein sequence ID" value="CAG8885316.1"/>
    <property type="molecule type" value="Genomic_DNA"/>
</dbReference>